<organism evidence="3 4">
    <name type="scientific">Pilimelia columellifera subsp. columellifera</name>
    <dbReference type="NCBI Taxonomy" id="706583"/>
    <lineage>
        <taxon>Bacteria</taxon>
        <taxon>Bacillati</taxon>
        <taxon>Actinomycetota</taxon>
        <taxon>Actinomycetes</taxon>
        <taxon>Micromonosporales</taxon>
        <taxon>Micromonosporaceae</taxon>
        <taxon>Pilimelia</taxon>
    </lineage>
</organism>
<dbReference type="InterPro" id="IPR016291">
    <property type="entry name" value="Isochorismatase"/>
</dbReference>
<dbReference type="RefSeq" id="WP_344167551.1">
    <property type="nucleotide sequence ID" value="NZ_BAAARY010000001.1"/>
</dbReference>
<gene>
    <name evidence="3" type="primary">phzD</name>
    <name evidence="3" type="ORF">GCM10010201_05420</name>
</gene>
<accession>A0ABN3N1U8</accession>
<dbReference type="EMBL" id="BAAARY010000001">
    <property type="protein sequence ID" value="GAA2512865.1"/>
    <property type="molecule type" value="Genomic_DNA"/>
</dbReference>
<dbReference type="Pfam" id="PF00857">
    <property type="entry name" value="Isochorismatase"/>
    <property type="match status" value="1"/>
</dbReference>
<sequence>MALPAISAYPLPRAEELPASGWSWRLHPRRAVLLVHDMQRYFTRPFAGAEPLGAAVANIDRLRRACADAGVPVIYTRQPGGQSRAERGLLQDVWGPGLPADPELETIVAELTPAPGDTVLTKRRYSAFLGTDLADRLAGRDQMIITGIYAHIGVTATAVEAFSRDIAPFLVGDAVADFNAAHHADALRYVAGRCGVVVDTDAAVTALVGVPA</sequence>
<keyword evidence="4" id="KW-1185">Reference proteome</keyword>
<dbReference type="Gene3D" id="3.40.50.850">
    <property type="entry name" value="Isochorismatase-like"/>
    <property type="match status" value="1"/>
</dbReference>
<comment type="caution">
    <text evidence="3">The sequence shown here is derived from an EMBL/GenBank/DDBJ whole genome shotgun (WGS) entry which is preliminary data.</text>
</comment>
<evidence type="ECO:0000256" key="1">
    <source>
        <dbReference type="ARBA" id="ARBA00022801"/>
    </source>
</evidence>
<evidence type="ECO:0000313" key="4">
    <source>
        <dbReference type="Proteomes" id="UP001499978"/>
    </source>
</evidence>
<dbReference type="InterPro" id="IPR036380">
    <property type="entry name" value="Isochorismatase-like_sf"/>
</dbReference>
<dbReference type="PRINTS" id="PR01398">
    <property type="entry name" value="ISCHRISMTASE"/>
</dbReference>
<dbReference type="Proteomes" id="UP001499978">
    <property type="component" value="Unassembled WGS sequence"/>
</dbReference>
<feature type="domain" description="Isochorismatase-like" evidence="2">
    <location>
        <begin position="32"/>
        <end position="201"/>
    </location>
</feature>
<dbReference type="PANTHER" id="PTHR43540:SF3">
    <property type="entry name" value="ENTEROBACTIN SYNTHASE COMPONENT B"/>
    <property type="match status" value="1"/>
</dbReference>
<proteinExistence type="predicted"/>
<reference evidence="3 4" key="1">
    <citation type="journal article" date="2019" name="Int. J. Syst. Evol. Microbiol.">
        <title>The Global Catalogue of Microorganisms (GCM) 10K type strain sequencing project: providing services to taxonomists for standard genome sequencing and annotation.</title>
        <authorList>
            <consortium name="The Broad Institute Genomics Platform"/>
            <consortium name="The Broad Institute Genome Sequencing Center for Infectious Disease"/>
            <person name="Wu L."/>
            <person name="Ma J."/>
        </authorList>
    </citation>
    <scope>NUCLEOTIDE SEQUENCE [LARGE SCALE GENOMIC DNA]</scope>
    <source>
        <strain evidence="3 4">JCM 3367</strain>
    </source>
</reference>
<dbReference type="InterPro" id="IPR000868">
    <property type="entry name" value="Isochorismatase-like_dom"/>
</dbReference>
<dbReference type="PANTHER" id="PTHR43540">
    <property type="entry name" value="PEROXYUREIDOACRYLATE/UREIDOACRYLATE AMIDOHYDROLASE-RELATED"/>
    <property type="match status" value="1"/>
</dbReference>
<evidence type="ECO:0000313" key="3">
    <source>
        <dbReference type="EMBL" id="GAA2512865.1"/>
    </source>
</evidence>
<name>A0ABN3N1U8_9ACTN</name>
<dbReference type="InterPro" id="IPR050272">
    <property type="entry name" value="Isochorismatase-like_hydrls"/>
</dbReference>
<protein>
    <submittedName>
        <fullName evidence="3">Phenazine biosynthesis protein PhzD</fullName>
    </submittedName>
</protein>
<keyword evidence="1" id="KW-0378">Hydrolase</keyword>
<evidence type="ECO:0000259" key="2">
    <source>
        <dbReference type="Pfam" id="PF00857"/>
    </source>
</evidence>
<dbReference type="SUPFAM" id="SSF52499">
    <property type="entry name" value="Isochorismatase-like hydrolases"/>
    <property type="match status" value="1"/>
</dbReference>